<proteinExistence type="predicted"/>
<dbReference type="WBParaSite" id="TCONS_00016420.p1">
    <property type="protein sequence ID" value="TCONS_00016420.p1"/>
    <property type="gene ID" value="XLOC_011020"/>
</dbReference>
<evidence type="ECO:0000313" key="2">
    <source>
        <dbReference type="WBParaSite" id="TCONS_00016420.p1"/>
    </source>
</evidence>
<sequence length="292" mass="34079">MGCLNDWNEKPVCLRPRDNIKFSSAIQVVASSRCCQESSLWHREVKFVVYHNNATNKCTNEMKLLFVSKKFVIINQIGGLQGSITVPNQLLIYNKNHKFFKYPDCLQRNKLYYKFENDLYIDVDKEGYLSNEKINSKHFDNHVLNLFDSNNLTMSAFILGVEIYLNVNSQKIELIGFHKINNISISTVALSKHFEAFTKLPLNNNKDCVKKNRNLKNLLYIHTPDEKVRAYLERIDVTSLGKNEFGEYIVEICRKIEADTIYSNHQIDNVCYKYLPVKTKKESRILQCRAYP</sequence>
<dbReference type="Proteomes" id="UP000035681">
    <property type="component" value="Unplaced"/>
</dbReference>
<accession>A0AAF5DQ57</accession>
<keyword evidence="1" id="KW-1185">Reference proteome</keyword>
<organism evidence="1 2">
    <name type="scientific">Strongyloides stercoralis</name>
    <name type="common">Threadworm</name>
    <dbReference type="NCBI Taxonomy" id="6248"/>
    <lineage>
        <taxon>Eukaryota</taxon>
        <taxon>Metazoa</taxon>
        <taxon>Ecdysozoa</taxon>
        <taxon>Nematoda</taxon>
        <taxon>Chromadorea</taxon>
        <taxon>Rhabditida</taxon>
        <taxon>Tylenchina</taxon>
        <taxon>Panagrolaimomorpha</taxon>
        <taxon>Strongyloidoidea</taxon>
        <taxon>Strongyloididae</taxon>
        <taxon>Strongyloides</taxon>
    </lineage>
</organism>
<dbReference type="AlphaFoldDB" id="A0AAF5DQ57"/>
<protein>
    <submittedName>
        <fullName evidence="2">Uncharacterized protein</fullName>
    </submittedName>
</protein>
<reference evidence="2" key="1">
    <citation type="submission" date="2024-02" db="UniProtKB">
        <authorList>
            <consortium name="WormBaseParasite"/>
        </authorList>
    </citation>
    <scope>IDENTIFICATION</scope>
</reference>
<evidence type="ECO:0000313" key="1">
    <source>
        <dbReference type="Proteomes" id="UP000035681"/>
    </source>
</evidence>
<name>A0AAF5DQ57_STRER</name>